<evidence type="ECO:0000313" key="2">
    <source>
        <dbReference type="EMBL" id="KKU60772.1"/>
    </source>
</evidence>
<dbReference type="InterPro" id="IPR036515">
    <property type="entry name" value="Transposase_17_sf"/>
</dbReference>
<evidence type="ECO:0000259" key="1">
    <source>
        <dbReference type="SMART" id="SM01321"/>
    </source>
</evidence>
<dbReference type="AlphaFoldDB" id="A0A0G1RUF4"/>
<accession>A0A0G1RUF4</accession>
<dbReference type="EMBL" id="LCNT01000007">
    <property type="protein sequence ID" value="KKU60772.1"/>
    <property type="molecule type" value="Genomic_DNA"/>
</dbReference>
<dbReference type="Pfam" id="PF01797">
    <property type="entry name" value="Y1_Tnp"/>
    <property type="match status" value="1"/>
</dbReference>
<evidence type="ECO:0000313" key="3">
    <source>
        <dbReference type="Proteomes" id="UP000033860"/>
    </source>
</evidence>
<dbReference type="SMART" id="SM01321">
    <property type="entry name" value="Y1_Tnp"/>
    <property type="match status" value="1"/>
</dbReference>
<dbReference type="InterPro" id="IPR002686">
    <property type="entry name" value="Transposase_17"/>
</dbReference>
<name>A0A0G1RUF4_9BACT</name>
<dbReference type="SUPFAM" id="SSF143422">
    <property type="entry name" value="Transposase IS200-like"/>
    <property type="match status" value="1"/>
</dbReference>
<proteinExistence type="predicted"/>
<dbReference type="GO" id="GO:0003677">
    <property type="term" value="F:DNA binding"/>
    <property type="evidence" value="ECO:0007669"/>
    <property type="project" value="InterPro"/>
</dbReference>
<dbReference type="GO" id="GO:0006313">
    <property type="term" value="P:DNA transposition"/>
    <property type="evidence" value="ECO:0007669"/>
    <property type="project" value="InterPro"/>
</dbReference>
<protein>
    <recommendedName>
        <fullName evidence="1">Transposase IS200-like domain-containing protein</fullName>
    </recommendedName>
</protein>
<sequence>MPGKNVIKEYKEKAYYHIYNRGVAKQEIFLDDQDYRVFLSYLKSYLSPVEALDEKKIVISPSRRLKNYSDSVDLLCYCLMPNHFHLVIYQKDASSINFFMRSLATRYSMFFNRKYKRVGPLFQGTYKAVEVVSEDQFIYLTKYVHRNPLKILPSGINLEGYKYSSYPNYLRIYNQIWVQPGVILDYFSKSNPEKSYSEFVEEIESQGERFIKSLVLEET</sequence>
<dbReference type="Proteomes" id="UP000033860">
    <property type="component" value="Unassembled WGS sequence"/>
</dbReference>
<organism evidence="2 3">
    <name type="scientific">Candidatus Beckwithbacteria bacterium GW2011_GWB1_47_15</name>
    <dbReference type="NCBI Taxonomy" id="1618371"/>
    <lineage>
        <taxon>Bacteria</taxon>
        <taxon>Candidatus Beckwithiibacteriota</taxon>
    </lineage>
</organism>
<dbReference type="Gene3D" id="3.30.70.1290">
    <property type="entry name" value="Transposase IS200-like"/>
    <property type="match status" value="1"/>
</dbReference>
<dbReference type="PANTHER" id="PTHR34322">
    <property type="entry name" value="TRANSPOSASE, Y1_TNP DOMAIN-CONTAINING"/>
    <property type="match status" value="1"/>
</dbReference>
<comment type="caution">
    <text evidence="2">The sequence shown here is derived from an EMBL/GenBank/DDBJ whole genome shotgun (WGS) entry which is preliminary data.</text>
</comment>
<gene>
    <name evidence="2" type="ORF">UX85_C0007G0059</name>
</gene>
<feature type="domain" description="Transposase IS200-like" evidence="1">
    <location>
        <begin position="11"/>
        <end position="147"/>
    </location>
</feature>
<dbReference type="PANTHER" id="PTHR34322:SF2">
    <property type="entry name" value="TRANSPOSASE IS200-LIKE DOMAIN-CONTAINING PROTEIN"/>
    <property type="match status" value="1"/>
</dbReference>
<reference evidence="2 3" key="1">
    <citation type="journal article" date="2015" name="Nature">
        <title>rRNA introns, odd ribosomes, and small enigmatic genomes across a large radiation of phyla.</title>
        <authorList>
            <person name="Brown C.T."/>
            <person name="Hug L.A."/>
            <person name="Thomas B.C."/>
            <person name="Sharon I."/>
            <person name="Castelle C.J."/>
            <person name="Singh A."/>
            <person name="Wilkins M.J."/>
            <person name="Williams K.H."/>
            <person name="Banfield J.F."/>
        </authorList>
    </citation>
    <scope>NUCLEOTIDE SEQUENCE [LARGE SCALE GENOMIC DNA]</scope>
</reference>
<dbReference type="GO" id="GO:0004803">
    <property type="term" value="F:transposase activity"/>
    <property type="evidence" value="ECO:0007669"/>
    <property type="project" value="InterPro"/>
</dbReference>